<dbReference type="AlphaFoldDB" id="A0A2X3VS98"/>
<reference evidence="3 4" key="1">
    <citation type="submission" date="2018-06" db="EMBL/GenBank/DDBJ databases">
        <authorList>
            <consortium name="Pathogen Informatics"/>
            <person name="Doyle S."/>
        </authorList>
    </citation>
    <scope>NUCLEOTIDE SEQUENCE [LARGE SCALE GENOMIC DNA]</scope>
    <source>
        <strain evidence="3 4">NCTC12278</strain>
    </source>
</reference>
<evidence type="ECO:0000256" key="1">
    <source>
        <dbReference type="ARBA" id="ARBA00034117"/>
    </source>
</evidence>
<evidence type="ECO:0000313" key="4">
    <source>
        <dbReference type="Proteomes" id="UP000249495"/>
    </source>
</evidence>
<dbReference type="EMBL" id="LS483343">
    <property type="protein sequence ID" value="SQF40595.1"/>
    <property type="molecule type" value="Genomic_DNA"/>
</dbReference>
<dbReference type="InterPro" id="IPR006829">
    <property type="entry name" value="LXG_dom"/>
</dbReference>
<keyword evidence="4" id="KW-1185">Reference proteome</keyword>
<evidence type="ECO:0000259" key="2">
    <source>
        <dbReference type="Pfam" id="PF04740"/>
    </source>
</evidence>
<proteinExistence type="inferred from homology"/>
<feature type="domain" description="LXG" evidence="2">
    <location>
        <begin position="12"/>
        <end position="70"/>
    </location>
</feature>
<dbReference type="Proteomes" id="UP000249495">
    <property type="component" value="Chromosome 1"/>
</dbReference>
<dbReference type="Pfam" id="PF04740">
    <property type="entry name" value="LXG"/>
    <property type="match status" value="1"/>
</dbReference>
<name>A0A2X3VS98_9STRE</name>
<accession>A0A2X3VS98</accession>
<gene>
    <name evidence="3" type="ORF">NCTC12278_01167</name>
</gene>
<organism evidence="3 4">
    <name type="scientific">Streptococcus ferus</name>
    <dbReference type="NCBI Taxonomy" id="1345"/>
    <lineage>
        <taxon>Bacteria</taxon>
        <taxon>Bacillati</taxon>
        <taxon>Bacillota</taxon>
        <taxon>Bacilli</taxon>
        <taxon>Lactobacillales</taxon>
        <taxon>Streptococcaceae</taxon>
        <taxon>Streptococcus</taxon>
    </lineage>
</organism>
<dbReference type="STRING" id="1123303.GCA_000372425_00690"/>
<dbReference type="KEGG" id="sfer:NCTC12278_01167"/>
<evidence type="ECO:0000313" key="3">
    <source>
        <dbReference type="EMBL" id="SQF40595.1"/>
    </source>
</evidence>
<comment type="similarity">
    <text evidence="1">In the N-terminal section; belongs to the LXG family.</text>
</comment>
<sequence length="80" mass="8790">MGIDMFLEDSETQSASVVTQCQSQLEAYQSLQTAIQTFAQDTESLQGKAYDSARDFFNSVLLPLAQGGQLYAETPITSHH</sequence>
<protein>
    <submittedName>
        <fullName evidence="3">Transposase, Gram-positive bacteria</fullName>
    </submittedName>
</protein>